<dbReference type="GO" id="GO:0016020">
    <property type="term" value="C:membrane"/>
    <property type="evidence" value="ECO:0007669"/>
    <property type="project" value="UniProtKB-SubCell"/>
</dbReference>
<dbReference type="EMBL" id="JEMN01001196">
    <property type="protein sequence ID" value="KXH44654.1"/>
    <property type="molecule type" value="Genomic_DNA"/>
</dbReference>
<dbReference type="InterPro" id="IPR049326">
    <property type="entry name" value="Rhodopsin_dom_fungi"/>
</dbReference>
<feature type="region of interest" description="Disordered" evidence="6">
    <location>
        <begin position="297"/>
        <end position="316"/>
    </location>
</feature>
<gene>
    <name evidence="9" type="ORF">CNYM01_07496</name>
</gene>
<dbReference type="PANTHER" id="PTHR33048">
    <property type="entry name" value="PTH11-LIKE INTEGRAL MEMBRANE PROTEIN (AFU_ORTHOLOGUE AFUA_5G11245)"/>
    <property type="match status" value="1"/>
</dbReference>
<dbReference type="Pfam" id="PF20684">
    <property type="entry name" value="Fung_rhodopsin"/>
    <property type="match status" value="1"/>
</dbReference>
<proteinExistence type="inferred from homology"/>
<reference evidence="9 10" key="1">
    <citation type="submission" date="2014-02" db="EMBL/GenBank/DDBJ databases">
        <title>The genome sequence of Colletotrichum nymphaeae SA-01.</title>
        <authorList>
            <person name="Baroncelli R."/>
            <person name="Thon M.R."/>
        </authorList>
    </citation>
    <scope>NUCLEOTIDE SEQUENCE [LARGE SCALE GENOMIC DNA]</scope>
    <source>
        <strain evidence="9 10">SA-01</strain>
    </source>
</reference>
<evidence type="ECO:0000313" key="10">
    <source>
        <dbReference type="Proteomes" id="UP000070054"/>
    </source>
</evidence>
<feature type="transmembrane region" description="Helical" evidence="7">
    <location>
        <begin position="57"/>
        <end position="84"/>
    </location>
</feature>
<evidence type="ECO:0000256" key="5">
    <source>
        <dbReference type="ARBA" id="ARBA00038359"/>
    </source>
</evidence>
<comment type="subcellular location">
    <subcellularLocation>
        <location evidence="1">Membrane</location>
        <topology evidence="1">Multi-pass membrane protein</topology>
    </subcellularLocation>
</comment>
<feature type="transmembrane region" description="Helical" evidence="7">
    <location>
        <begin position="256"/>
        <end position="279"/>
    </location>
</feature>
<comment type="similarity">
    <text evidence="5">Belongs to the SAT4 family.</text>
</comment>
<feature type="transmembrane region" description="Helical" evidence="7">
    <location>
        <begin position="141"/>
        <end position="164"/>
    </location>
</feature>
<keyword evidence="10" id="KW-1185">Reference proteome</keyword>
<evidence type="ECO:0000313" key="9">
    <source>
        <dbReference type="EMBL" id="KXH44654.1"/>
    </source>
</evidence>
<dbReference type="PANTHER" id="PTHR33048:SF47">
    <property type="entry name" value="INTEGRAL MEMBRANE PROTEIN-RELATED"/>
    <property type="match status" value="1"/>
</dbReference>
<feature type="region of interest" description="Disordered" evidence="6">
    <location>
        <begin position="332"/>
        <end position="367"/>
    </location>
</feature>
<protein>
    <recommendedName>
        <fullName evidence="8">Rhodopsin domain-containing protein</fullName>
    </recommendedName>
</protein>
<feature type="transmembrane region" description="Helical" evidence="7">
    <location>
        <begin position="25"/>
        <end position="45"/>
    </location>
</feature>
<accession>A0A135T982</accession>
<comment type="caution">
    <text evidence="9">The sequence shown here is derived from an EMBL/GenBank/DDBJ whole genome shotgun (WGS) entry which is preliminary data.</text>
</comment>
<evidence type="ECO:0000256" key="6">
    <source>
        <dbReference type="SAM" id="MobiDB-lite"/>
    </source>
</evidence>
<evidence type="ECO:0000259" key="8">
    <source>
        <dbReference type="Pfam" id="PF20684"/>
    </source>
</evidence>
<feature type="domain" description="Rhodopsin" evidence="8">
    <location>
        <begin position="41"/>
        <end position="283"/>
    </location>
</feature>
<keyword evidence="4 7" id="KW-0472">Membrane</keyword>
<evidence type="ECO:0000256" key="2">
    <source>
        <dbReference type="ARBA" id="ARBA00022692"/>
    </source>
</evidence>
<name>A0A135T982_9PEZI</name>
<dbReference type="Proteomes" id="UP000070054">
    <property type="component" value="Unassembled WGS sequence"/>
</dbReference>
<dbReference type="AlphaFoldDB" id="A0A135T982"/>
<dbReference type="OrthoDB" id="3529975at2759"/>
<evidence type="ECO:0000256" key="1">
    <source>
        <dbReference type="ARBA" id="ARBA00004141"/>
    </source>
</evidence>
<evidence type="ECO:0000256" key="4">
    <source>
        <dbReference type="ARBA" id="ARBA00023136"/>
    </source>
</evidence>
<organism evidence="9 10">
    <name type="scientific">Colletotrichum nymphaeae SA-01</name>
    <dbReference type="NCBI Taxonomy" id="1460502"/>
    <lineage>
        <taxon>Eukaryota</taxon>
        <taxon>Fungi</taxon>
        <taxon>Dikarya</taxon>
        <taxon>Ascomycota</taxon>
        <taxon>Pezizomycotina</taxon>
        <taxon>Sordariomycetes</taxon>
        <taxon>Hypocreomycetidae</taxon>
        <taxon>Glomerellales</taxon>
        <taxon>Glomerellaceae</taxon>
        <taxon>Colletotrichum</taxon>
        <taxon>Colletotrichum acutatum species complex</taxon>
    </lineage>
</organism>
<keyword evidence="2 7" id="KW-0812">Transmembrane</keyword>
<evidence type="ECO:0000256" key="3">
    <source>
        <dbReference type="ARBA" id="ARBA00022989"/>
    </source>
</evidence>
<sequence>MATSATLASPPPMYISMTTSARDSLIAICFLWAVFAAVVFARLWGRYRGIGVGGDDILALVACISQLLSGSTIGMNAAVFTSGVGYNFNPDSEVYPKLLNNMQFILKTTFAFTLIYLWALASLKLSQLWFYYRAFSVQLKWWIFLIGSVVIAWALVFTFVFIFLCDPISQQWTVQRIGHCMDQILVLKCIIMTNVVTDLFIVILPIWTVWQLQMRKTEKLAVIACFALGLACCVIGIVRFWQIYVIDLIGNLTGTSLTTFMLCTVELMLAGLCINIPMLRPFYLRWRAKYKSSSLENSNSQSAYNKGSRSGQIKVQPKPGQFTAWIELNDKEHETGSNDDGDSERKLTREQTNTAIHVHTNWKVTRE</sequence>
<feature type="compositionally biased region" description="Polar residues" evidence="6">
    <location>
        <begin position="303"/>
        <end position="313"/>
    </location>
</feature>
<keyword evidence="3 7" id="KW-1133">Transmembrane helix</keyword>
<feature type="transmembrane region" description="Helical" evidence="7">
    <location>
        <begin position="104"/>
        <end position="121"/>
    </location>
</feature>
<evidence type="ECO:0000256" key="7">
    <source>
        <dbReference type="SAM" id="Phobius"/>
    </source>
</evidence>
<feature type="transmembrane region" description="Helical" evidence="7">
    <location>
        <begin position="220"/>
        <end position="244"/>
    </location>
</feature>
<dbReference type="InterPro" id="IPR052337">
    <property type="entry name" value="SAT4-like"/>
</dbReference>
<feature type="transmembrane region" description="Helical" evidence="7">
    <location>
        <begin position="184"/>
        <end position="208"/>
    </location>
</feature>